<comment type="caution">
    <text evidence="2">The sequence shown here is derived from an EMBL/GenBank/DDBJ whole genome shotgun (WGS) entry which is preliminary data.</text>
</comment>
<reference evidence="2 3" key="1">
    <citation type="submission" date="2018-10" db="EMBL/GenBank/DDBJ databases">
        <title>Draft genome sequence of Bacillus salarius IM0101, isolated from a hypersaline soil in Inner Mongolia, China.</title>
        <authorList>
            <person name="Yamprayoonswat W."/>
            <person name="Boonvisut S."/>
            <person name="Jumpathong W."/>
            <person name="Sittihan S."/>
            <person name="Ruangsuj P."/>
            <person name="Wanthongcharoen S."/>
            <person name="Thongpramul N."/>
            <person name="Pimmason S."/>
            <person name="Yu B."/>
            <person name="Yasawong M."/>
        </authorList>
    </citation>
    <scope>NUCLEOTIDE SEQUENCE [LARGE SCALE GENOMIC DNA]</scope>
    <source>
        <strain evidence="2 3">IM0101</strain>
    </source>
</reference>
<sequence length="70" mass="7988">MTKKNGVNGVVFFILFIVFIAGGWIANDYVEQKRVEKFYSTKDSLSLSNTTVEMDTFEPREYVKIKSLSG</sequence>
<evidence type="ECO:0000256" key="1">
    <source>
        <dbReference type="SAM" id="Phobius"/>
    </source>
</evidence>
<feature type="transmembrane region" description="Helical" evidence="1">
    <location>
        <begin position="6"/>
        <end position="26"/>
    </location>
</feature>
<dbReference type="RefSeq" id="WP_125558383.1">
    <property type="nucleotide sequence ID" value="NZ_RBVX01000023.1"/>
</dbReference>
<dbReference type="AlphaFoldDB" id="A0A3R9QR27"/>
<dbReference type="OrthoDB" id="2950416at2"/>
<evidence type="ECO:0000313" key="2">
    <source>
        <dbReference type="EMBL" id="RSL31553.1"/>
    </source>
</evidence>
<dbReference type="EMBL" id="RBVX01000023">
    <property type="protein sequence ID" value="RSL31553.1"/>
    <property type="molecule type" value="Genomic_DNA"/>
</dbReference>
<protein>
    <submittedName>
        <fullName evidence="2">Uncharacterized protein</fullName>
    </submittedName>
</protein>
<dbReference type="Proteomes" id="UP000275076">
    <property type="component" value="Unassembled WGS sequence"/>
</dbReference>
<proteinExistence type="predicted"/>
<keyword evidence="3" id="KW-1185">Reference proteome</keyword>
<keyword evidence="1" id="KW-1133">Transmembrane helix</keyword>
<keyword evidence="1" id="KW-0812">Transmembrane</keyword>
<keyword evidence="1" id="KW-0472">Membrane</keyword>
<organism evidence="2 3">
    <name type="scientific">Salibacterium salarium</name>
    <dbReference type="NCBI Taxonomy" id="284579"/>
    <lineage>
        <taxon>Bacteria</taxon>
        <taxon>Bacillati</taxon>
        <taxon>Bacillota</taxon>
        <taxon>Bacilli</taxon>
        <taxon>Bacillales</taxon>
        <taxon>Bacillaceae</taxon>
    </lineage>
</organism>
<name>A0A3R9QR27_9BACI</name>
<gene>
    <name evidence="2" type="ORF">D7Z54_20155</name>
</gene>
<evidence type="ECO:0000313" key="3">
    <source>
        <dbReference type="Proteomes" id="UP000275076"/>
    </source>
</evidence>
<accession>A0A3R9QR27</accession>